<dbReference type="PANTHER" id="PTHR43022:SF1">
    <property type="entry name" value="PROTEIN SMF"/>
    <property type="match status" value="1"/>
</dbReference>
<dbReference type="EMBL" id="CP049140">
    <property type="protein sequence ID" value="QIE84768.1"/>
    <property type="molecule type" value="Genomic_DNA"/>
</dbReference>
<dbReference type="KEGG" id="pnt:G5B91_00170"/>
<dbReference type="SMART" id="SM00857">
    <property type="entry name" value="Resolvase"/>
    <property type="match status" value="1"/>
</dbReference>
<accession>A0A6G6INT5</accession>
<dbReference type="InterPro" id="IPR038109">
    <property type="entry name" value="DNA_bind_recomb_sf"/>
</dbReference>
<evidence type="ECO:0000259" key="3">
    <source>
        <dbReference type="PROSITE" id="PS51736"/>
    </source>
</evidence>
<feature type="coiled-coil region" evidence="2">
    <location>
        <begin position="653"/>
        <end position="702"/>
    </location>
</feature>
<dbReference type="InterPro" id="IPR025827">
    <property type="entry name" value="Zn_ribbon_recom_dom"/>
</dbReference>
<evidence type="ECO:0000259" key="4">
    <source>
        <dbReference type="PROSITE" id="PS51737"/>
    </source>
</evidence>
<feature type="domain" description="Resolvase/invertase-type recombinase catalytic" evidence="3">
    <location>
        <begin position="245"/>
        <end position="404"/>
    </location>
</feature>
<dbReference type="GO" id="GO:0000150">
    <property type="term" value="F:DNA strand exchange activity"/>
    <property type="evidence" value="ECO:0007669"/>
    <property type="project" value="InterPro"/>
</dbReference>
<dbReference type="PANTHER" id="PTHR43022">
    <property type="entry name" value="PROTEIN SMF"/>
    <property type="match status" value="1"/>
</dbReference>
<dbReference type="SUPFAM" id="SSF53041">
    <property type="entry name" value="Resolvase-like"/>
    <property type="match status" value="1"/>
</dbReference>
<protein>
    <submittedName>
        <fullName evidence="5">Recombinase family protein</fullName>
    </submittedName>
</protein>
<dbReference type="InterPro" id="IPR006119">
    <property type="entry name" value="Resolv_N"/>
</dbReference>
<dbReference type="PROSITE" id="PS51736">
    <property type="entry name" value="RECOMBINASES_3"/>
    <property type="match status" value="1"/>
</dbReference>
<evidence type="ECO:0000313" key="5">
    <source>
        <dbReference type="EMBL" id="QIE84768.1"/>
    </source>
</evidence>
<dbReference type="Pfam" id="PF21102">
    <property type="entry name" value="DprA_N"/>
    <property type="match status" value="1"/>
</dbReference>
<dbReference type="Gene3D" id="3.90.1750.20">
    <property type="entry name" value="Putative Large Serine Recombinase, Chain B, Domain 2"/>
    <property type="match status" value="1"/>
</dbReference>
<sequence length="796" mass="90691">MPVAPTLSPAELEARLRLHALPELGPRRFHRLLEAFGSASAALSAPAAAWRSLGLPAACAEPRRDASIREQAAEVLHWLEAAEHHLVMWDAPGYPALLAELGDAPPLLFLAGEPNLLERPQLAMVGSRRASKPGLDTARAFARSLAGGGFVITSGLALGIDGAAHEGALEAGGKTVAVLGTGLERLYPRRHLGLAKRIVEQGGAVISELPLNSAPQASNFPRRNRIMIRWYDYPREFLRINAVAKAYAYVRYSRITQESGDSEARQYNALERFTASTGVEIQEVIYDRGKSAFRGDNARSGYFKEILERINNRKIKKDDFLVVESIDRITRQRVIDGVELLQGILKKGIKIYTTTDEKIYSYSDPARDFETLMMIALIAQRANEESETKSKRLNSAWRKRREKAQNGEIIIKSGKAVPYGLRVENGQFVIVEEEQKEIEQLFNFILEYGINTSIVKINKISKKKWNNGTLNKILKAKTVIGCMPMHRIEYDEKGKSKKILTGYIENYYPKIIEPALFYKAVDTMKNRKAKNWTGNRTEQDFNIFKHQIYCAECGSKMYYDHRGSRYKDKIYPFFKCDNARVQKHICTAENVRFEYVLGSLLDSLKSIKKIGNSTSWQKTGFGKRANKFNGSISSVLKIEKDIDNDVSVKIKELNECRLKIENLNAKIEELDFNVPKIFVKKLSELEHQYDEMKKEIEILESQSTEQIDIQDELTVIELFKTESGRLKLNRFFKENSIIFNVSHEKKSRTTRFEIKRKNDVTDERLSLNLKTFQQKNILHEFDLVDLQTMFDLSVKD</sequence>
<name>A0A6G6INT5_PSENT</name>
<dbReference type="InterPro" id="IPR057666">
    <property type="entry name" value="DrpA_SLOG"/>
</dbReference>
<evidence type="ECO:0000256" key="2">
    <source>
        <dbReference type="SAM" id="Coils"/>
    </source>
</evidence>
<keyword evidence="2" id="KW-0175">Coiled coil</keyword>
<feature type="domain" description="Recombinase" evidence="4">
    <location>
        <begin position="418"/>
        <end position="531"/>
    </location>
</feature>
<dbReference type="Pfam" id="PF13408">
    <property type="entry name" value="Zn_ribbon_recom"/>
    <property type="match status" value="1"/>
</dbReference>
<dbReference type="InterPro" id="IPR036162">
    <property type="entry name" value="Resolvase-like_N_sf"/>
</dbReference>
<dbReference type="Gene3D" id="3.40.50.1390">
    <property type="entry name" value="Resolvase, N-terminal catalytic domain"/>
    <property type="match status" value="1"/>
</dbReference>
<dbReference type="AlphaFoldDB" id="A0A6G6INT5"/>
<dbReference type="Pfam" id="PF07508">
    <property type="entry name" value="Recombinase"/>
    <property type="match status" value="1"/>
</dbReference>
<dbReference type="GO" id="GO:0003677">
    <property type="term" value="F:DNA binding"/>
    <property type="evidence" value="ECO:0007669"/>
    <property type="project" value="InterPro"/>
</dbReference>
<evidence type="ECO:0000313" key="6">
    <source>
        <dbReference type="Proteomes" id="UP000501063"/>
    </source>
</evidence>
<reference evidence="5 6" key="1">
    <citation type="submission" date="2020-02" db="EMBL/GenBank/DDBJ databases">
        <title>Integrative conjugative elements (ICEs) and plasmids drive adaptation of Pseudomonas nitroreducens strain HBP1 to wastewater environment.</title>
        <authorList>
            <person name="Sentchilo V."/>
            <person name="Carraro N."/>
            <person name="Bertelli C."/>
            <person name="van der Meer J.R."/>
        </authorList>
    </citation>
    <scope>NUCLEOTIDE SEQUENCE [LARGE SCALE GENOMIC DNA]</scope>
    <source>
        <strain evidence="5 6">HBP1</strain>
    </source>
</reference>
<dbReference type="SUPFAM" id="SSF102405">
    <property type="entry name" value="MCP/YpsA-like"/>
    <property type="match status" value="1"/>
</dbReference>
<proteinExistence type="inferred from homology"/>
<comment type="similarity">
    <text evidence="1">Belongs to the DprA/Smf family.</text>
</comment>
<dbReference type="PROSITE" id="PS51737">
    <property type="entry name" value="RECOMBINASE_DNA_BIND"/>
    <property type="match status" value="1"/>
</dbReference>
<dbReference type="Gene3D" id="3.40.50.450">
    <property type="match status" value="1"/>
</dbReference>
<dbReference type="CDD" id="cd00338">
    <property type="entry name" value="Ser_Recombinase"/>
    <property type="match status" value="1"/>
</dbReference>
<dbReference type="InterPro" id="IPR011109">
    <property type="entry name" value="DNA_bind_recombinase_dom"/>
</dbReference>
<dbReference type="Pfam" id="PF00239">
    <property type="entry name" value="Resolvase"/>
    <property type="match status" value="1"/>
</dbReference>
<gene>
    <name evidence="5" type="ORF">G5B91_00170</name>
</gene>
<dbReference type="GO" id="GO:0009294">
    <property type="term" value="P:DNA-mediated transformation"/>
    <property type="evidence" value="ECO:0007669"/>
    <property type="project" value="InterPro"/>
</dbReference>
<dbReference type="Proteomes" id="UP000501063">
    <property type="component" value="Chromosome"/>
</dbReference>
<dbReference type="InterPro" id="IPR003488">
    <property type="entry name" value="DprA"/>
</dbReference>
<evidence type="ECO:0000256" key="1">
    <source>
        <dbReference type="ARBA" id="ARBA00006525"/>
    </source>
</evidence>
<organism evidence="5 6">
    <name type="scientific">Pseudomonas nitroreducens</name>
    <dbReference type="NCBI Taxonomy" id="46680"/>
    <lineage>
        <taxon>Bacteria</taxon>
        <taxon>Pseudomonadati</taxon>
        <taxon>Pseudomonadota</taxon>
        <taxon>Gammaproteobacteria</taxon>
        <taxon>Pseudomonadales</taxon>
        <taxon>Pseudomonadaceae</taxon>
        <taxon>Pseudomonas</taxon>
    </lineage>
</organism>
<dbReference type="Pfam" id="PF02481">
    <property type="entry name" value="DNA_processg_A"/>
    <property type="match status" value="1"/>
</dbReference>